<dbReference type="InterPro" id="IPR012657">
    <property type="entry name" value="23S_rRNA-intervening_sequence"/>
</dbReference>
<gene>
    <name evidence="1" type="ORF">A3A97_02395</name>
</gene>
<reference evidence="1 2" key="1">
    <citation type="journal article" date="2016" name="Nat. Commun.">
        <title>Thousands of microbial genomes shed light on interconnected biogeochemical processes in an aquifer system.</title>
        <authorList>
            <person name="Anantharaman K."/>
            <person name="Brown C.T."/>
            <person name="Hug L.A."/>
            <person name="Sharon I."/>
            <person name="Castelle C.J."/>
            <person name="Probst A.J."/>
            <person name="Thomas B.C."/>
            <person name="Singh A."/>
            <person name="Wilkins M.J."/>
            <person name="Karaoz U."/>
            <person name="Brodie E.L."/>
            <person name="Williams K.H."/>
            <person name="Hubbard S.S."/>
            <person name="Banfield J.F."/>
        </authorList>
    </citation>
    <scope>NUCLEOTIDE SEQUENCE [LARGE SCALE GENOMIC DNA]</scope>
</reference>
<accession>A0A1G2PSN2</accession>
<dbReference type="PANTHER" id="PTHR38471:SF2">
    <property type="entry name" value="FOUR HELIX BUNDLE PROTEIN"/>
    <property type="match status" value="1"/>
</dbReference>
<evidence type="ECO:0000313" key="2">
    <source>
        <dbReference type="Proteomes" id="UP000176951"/>
    </source>
</evidence>
<dbReference type="InterPro" id="IPR036583">
    <property type="entry name" value="23S_rRNA_IVS_sf"/>
</dbReference>
<evidence type="ECO:0008006" key="3">
    <source>
        <dbReference type="Google" id="ProtNLM"/>
    </source>
</evidence>
<dbReference type="Gene3D" id="1.20.1440.60">
    <property type="entry name" value="23S rRNA-intervening sequence"/>
    <property type="match status" value="1"/>
</dbReference>
<protein>
    <recommendedName>
        <fullName evidence="3">Four helix bundle protein</fullName>
    </recommendedName>
</protein>
<proteinExistence type="predicted"/>
<name>A0A1G2PSN2_9BACT</name>
<dbReference type="AlphaFoldDB" id="A0A1G2PSN2"/>
<dbReference type="Pfam" id="PF05635">
    <property type="entry name" value="23S_rRNA_IVP"/>
    <property type="match status" value="1"/>
</dbReference>
<dbReference type="PANTHER" id="PTHR38471">
    <property type="entry name" value="FOUR HELIX BUNDLE PROTEIN"/>
    <property type="match status" value="1"/>
</dbReference>
<organism evidence="1 2">
    <name type="scientific">Candidatus Terrybacteria bacterium RIFCSPLOWO2_01_FULL_40_23</name>
    <dbReference type="NCBI Taxonomy" id="1802366"/>
    <lineage>
        <taxon>Bacteria</taxon>
        <taxon>Candidatus Terryibacteriota</taxon>
    </lineage>
</organism>
<sequence>MPNDFISKNLTSQLFRSGSSIGANFNEAYAASSKKDFINFFHHALKSANESKFWLELIKDIRKVDESKIGALTEELDSICRILAKSIITAKNRK</sequence>
<dbReference type="SUPFAM" id="SSF158446">
    <property type="entry name" value="IVS-encoded protein-like"/>
    <property type="match status" value="1"/>
</dbReference>
<dbReference type="Proteomes" id="UP000176951">
    <property type="component" value="Unassembled WGS sequence"/>
</dbReference>
<evidence type="ECO:0000313" key="1">
    <source>
        <dbReference type="EMBL" id="OHA51303.1"/>
    </source>
</evidence>
<dbReference type="NCBIfam" id="TIGR02436">
    <property type="entry name" value="four helix bundle protein"/>
    <property type="match status" value="1"/>
</dbReference>
<comment type="caution">
    <text evidence="1">The sequence shown here is derived from an EMBL/GenBank/DDBJ whole genome shotgun (WGS) entry which is preliminary data.</text>
</comment>
<dbReference type="EMBL" id="MHSW01000024">
    <property type="protein sequence ID" value="OHA51303.1"/>
    <property type="molecule type" value="Genomic_DNA"/>
</dbReference>